<protein>
    <submittedName>
        <fullName evidence="3">Histone deacetylase-like amidohydrolase</fullName>
        <ecNumber evidence="3">3.5.1.-</ecNumber>
    </submittedName>
</protein>
<proteinExistence type="predicted"/>
<evidence type="ECO:0000313" key="3">
    <source>
        <dbReference type="EMBL" id="QEA07851.1"/>
    </source>
</evidence>
<dbReference type="InterPro" id="IPR000286">
    <property type="entry name" value="HDACs"/>
</dbReference>
<dbReference type="GO" id="GO:0004407">
    <property type="term" value="F:histone deacetylase activity"/>
    <property type="evidence" value="ECO:0007669"/>
    <property type="project" value="TreeGrafter"/>
</dbReference>
<dbReference type="Pfam" id="PF00850">
    <property type="entry name" value="Hist_deacetyl"/>
    <property type="match status" value="1"/>
</dbReference>
<organism evidence="3">
    <name type="scientific">uncultured organism</name>
    <dbReference type="NCBI Taxonomy" id="155900"/>
    <lineage>
        <taxon>unclassified sequences</taxon>
        <taxon>environmental samples</taxon>
    </lineage>
</organism>
<dbReference type="InterPro" id="IPR037138">
    <property type="entry name" value="His_deacetylse_dom_sf"/>
</dbReference>
<dbReference type="EC" id="3.5.1.-" evidence="3"/>
<dbReference type="GO" id="GO:0016787">
    <property type="term" value="F:hydrolase activity"/>
    <property type="evidence" value="ECO:0007669"/>
    <property type="project" value="UniProtKB-KW"/>
</dbReference>
<reference evidence="3" key="1">
    <citation type="submission" date="2019-06" db="EMBL/GenBank/DDBJ databases">
        <authorList>
            <person name="Murdoch R.W."/>
            <person name="Fathepure B."/>
        </authorList>
    </citation>
    <scope>NUCLEOTIDE SEQUENCE</scope>
</reference>
<gene>
    <name evidence="3" type="ORF">KBTEX_04216</name>
</gene>
<dbReference type="CDD" id="cd11599">
    <property type="entry name" value="HDAC_classII_2"/>
    <property type="match status" value="1"/>
</dbReference>
<evidence type="ECO:0000256" key="1">
    <source>
        <dbReference type="SAM" id="MobiDB-lite"/>
    </source>
</evidence>
<feature type="domain" description="Histone deacetylase" evidence="2">
    <location>
        <begin position="21"/>
        <end position="306"/>
    </location>
</feature>
<dbReference type="PANTHER" id="PTHR10625">
    <property type="entry name" value="HISTONE DEACETYLASE HDAC1-RELATED"/>
    <property type="match status" value="1"/>
</dbReference>
<keyword evidence="3" id="KW-0378">Hydrolase</keyword>
<dbReference type="InterPro" id="IPR023801">
    <property type="entry name" value="His_deacetylse_dom"/>
</dbReference>
<dbReference type="AlphaFoldDB" id="A0A5B8RGS9"/>
<dbReference type="PRINTS" id="PR01270">
    <property type="entry name" value="HDASUPER"/>
</dbReference>
<sequence>MSQTWLITHPACLEHDTGPGHPENAQRLRAILRALEADEFAGLERHEAARASREQLERVHEADYVAATLAAIPAEGRRSLDGDTVISAGSGDAALHAAGAGCQAVDAVLAGDARRVFCAVRPPGHHAEPDQAMGFCLFNNIAVAAAHARAVHGLQRVAVVDFDVHHGNGTQAMLGAREGFMYASTHQRPLFPGTGRRQDNREGALYNIPLIEGCDSELFREHFHNEVISALMRFEPDIVLVSAGFDAHGLDPLAGLELCEADFHWATEELTSVADYTCGGRLVSMLEGGYHLDALASSAAAHVAALLGLRYDACTRTEPGV</sequence>
<dbReference type="Gene3D" id="3.40.800.20">
    <property type="entry name" value="Histone deacetylase domain"/>
    <property type="match status" value="1"/>
</dbReference>
<name>A0A5B8RGS9_9ZZZZ</name>
<dbReference type="PANTHER" id="PTHR10625:SF10">
    <property type="entry name" value="HISTONE DEACETYLASE HDAC1"/>
    <property type="match status" value="1"/>
</dbReference>
<dbReference type="SUPFAM" id="SSF52768">
    <property type="entry name" value="Arginase/deacetylase"/>
    <property type="match status" value="1"/>
</dbReference>
<dbReference type="GO" id="GO:0040029">
    <property type="term" value="P:epigenetic regulation of gene expression"/>
    <property type="evidence" value="ECO:0007669"/>
    <property type="project" value="TreeGrafter"/>
</dbReference>
<dbReference type="InterPro" id="IPR023696">
    <property type="entry name" value="Ureohydrolase_dom_sf"/>
</dbReference>
<accession>A0A5B8RGS9</accession>
<dbReference type="EMBL" id="MN079418">
    <property type="protein sequence ID" value="QEA07851.1"/>
    <property type="molecule type" value="Genomic_DNA"/>
</dbReference>
<evidence type="ECO:0000259" key="2">
    <source>
        <dbReference type="Pfam" id="PF00850"/>
    </source>
</evidence>
<feature type="region of interest" description="Disordered" evidence="1">
    <location>
        <begin position="1"/>
        <end position="21"/>
    </location>
</feature>